<protein>
    <submittedName>
        <fullName evidence="2">Uncharacterized protein</fullName>
    </submittedName>
</protein>
<feature type="region of interest" description="Disordered" evidence="1">
    <location>
        <begin position="139"/>
        <end position="189"/>
    </location>
</feature>
<evidence type="ECO:0000313" key="2">
    <source>
        <dbReference type="EMBL" id="CEM51810.1"/>
    </source>
</evidence>
<gene>
    <name evidence="2" type="ORF">Cvel_10877</name>
</gene>
<proteinExistence type="predicted"/>
<organism evidence="2">
    <name type="scientific">Chromera velia CCMP2878</name>
    <dbReference type="NCBI Taxonomy" id="1169474"/>
    <lineage>
        <taxon>Eukaryota</taxon>
        <taxon>Sar</taxon>
        <taxon>Alveolata</taxon>
        <taxon>Colpodellida</taxon>
        <taxon>Chromeraceae</taxon>
        <taxon>Chromera</taxon>
    </lineage>
</organism>
<evidence type="ECO:0000256" key="1">
    <source>
        <dbReference type="SAM" id="MobiDB-lite"/>
    </source>
</evidence>
<dbReference type="EMBL" id="CDMZ01005056">
    <property type="protein sequence ID" value="CEM51810.1"/>
    <property type="molecule type" value="Genomic_DNA"/>
</dbReference>
<name>A0A0G4I4F2_9ALVE</name>
<dbReference type="VEuPathDB" id="CryptoDB:Cvel_10877"/>
<reference evidence="2" key="1">
    <citation type="submission" date="2014-11" db="EMBL/GenBank/DDBJ databases">
        <authorList>
            <person name="Otto D Thomas"/>
            <person name="Naeem Raeece"/>
        </authorList>
    </citation>
    <scope>NUCLEOTIDE SEQUENCE</scope>
</reference>
<accession>A0A0G4I4F2</accession>
<sequence length="189" mass="21053">MAECASGSEDSRRDFWIWTKEKRPLPTLLQRGTALKMLLTAKTPSGLLACWIRTSVRSRVEMTVDLQNGRDSYQNSLQSAVWTFTVTFTLMLLSGQGHSVSHAVIHWEFPPQAPLADALYTSEDGVIWEKKVSVQSNPLNVTSDDLDARVETASSTKAPINSRATRERGDTQRTQRASKAPASPCREKM</sequence>
<dbReference type="AlphaFoldDB" id="A0A0G4I4F2"/>
<feature type="compositionally biased region" description="Polar residues" evidence="1">
    <location>
        <begin position="152"/>
        <end position="163"/>
    </location>
</feature>
<feature type="compositionally biased region" description="Basic and acidic residues" evidence="1">
    <location>
        <begin position="164"/>
        <end position="173"/>
    </location>
</feature>